<proteinExistence type="predicted"/>
<dbReference type="OrthoDB" id="5519894at2"/>
<name>A0A2L0EQV5_SORCE</name>
<evidence type="ECO:0000313" key="2">
    <source>
        <dbReference type="EMBL" id="AUX41679.1"/>
    </source>
</evidence>
<gene>
    <name evidence="2" type="ORF">SOCE26_031010</name>
</gene>
<feature type="region of interest" description="Disordered" evidence="1">
    <location>
        <begin position="101"/>
        <end position="126"/>
    </location>
</feature>
<dbReference type="EMBL" id="CP012673">
    <property type="protein sequence ID" value="AUX41679.1"/>
    <property type="molecule type" value="Genomic_DNA"/>
</dbReference>
<organism evidence="2 3">
    <name type="scientific">Sorangium cellulosum</name>
    <name type="common">Polyangium cellulosum</name>
    <dbReference type="NCBI Taxonomy" id="56"/>
    <lineage>
        <taxon>Bacteria</taxon>
        <taxon>Pseudomonadati</taxon>
        <taxon>Myxococcota</taxon>
        <taxon>Polyangia</taxon>
        <taxon>Polyangiales</taxon>
        <taxon>Polyangiaceae</taxon>
        <taxon>Sorangium</taxon>
    </lineage>
</organism>
<sequence length="126" mass="13846">MSFDVSGTDYLDAIFAALRGGSRQLAAMKAWLASARRASSSTWRFQFLAAARAAHRRAGAYLDESEERLRRLGPTDQVPAPLDQLPRNVAAMRADLLDQERKLQGLETEATSRWRGSPGPRGKSSA</sequence>
<evidence type="ECO:0000256" key="1">
    <source>
        <dbReference type="SAM" id="MobiDB-lite"/>
    </source>
</evidence>
<evidence type="ECO:0000313" key="3">
    <source>
        <dbReference type="Proteomes" id="UP000238348"/>
    </source>
</evidence>
<protein>
    <submittedName>
        <fullName evidence="2">Uncharacterized protein</fullName>
    </submittedName>
</protein>
<accession>A0A2L0EQV5</accession>
<dbReference type="RefSeq" id="WP_104980206.1">
    <property type="nucleotide sequence ID" value="NZ_CP012673.1"/>
</dbReference>
<dbReference type="Proteomes" id="UP000238348">
    <property type="component" value="Chromosome"/>
</dbReference>
<reference evidence="2 3" key="1">
    <citation type="submission" date="2015-09" db="EMBL/GenBank/DDBJ databases">
        <title>Sorangium comparison.</title>
        <authorList>
            <person name="Zaburannyi N."/>
            <person name="Bunk B."/>
            <person name="Overmann J."/>
            <person name="Mueller R."/>
        </authorList>
    </citation>
    <scope>NUCLEOTIDE SEQUENCE [LARGE SCALE GENOMIC DNA]</scope>
    <source>
        <strain evidence="2 3">So ce26</strain>
    </source>
</reference>
<dbReference type="AlphaFoldDB" id="A0A2L0EQV5"/>